<dbReference type="Proteomes" id="UP000309138">
    <property type="component" value="Unassembled WGS sequence"/>
</dbReference>
<keyword evidence="1" id="KW-1134">Transmembrane beta strand</keyword>
<dbReference type="RefSeq" id="WP_136943500.1">
    <property type="nucleotide sequence ID" value="NZ_SWKR01000002.1"/>
</dbReference>
<gene>
    <name evidence="2" type="ORF">FBR43_12965</name>
</gene>
<dbReference type="PROSITE" id="PS52016">
    <property type="entry name" value="TONB_DEPENDENT_REC_3"/>
    <property type="match status" value="1"/>
</dbReference>
<keyword evidence="3" id="KW-1185">Reference proteome</keyword>
<sequence>MKSWNPIDLDISYEIQSGGILDGLSLGIAVTNVLDEDPPFVNIAGGWDPGQASALGRLVAFTLAKRF</sequence>
<comment type="subcellular location">
    <subcellularLocation>
        <location evidence="1">Cell outer membrane</location>
        <topology evidence="1">Multi-pass membrane protein</topology>
    </subcellularLocation>
</comment>
<proteinExistence type="inferred from homology"/>
<protein>
    <recommendedName>
        <fullName evidence="4">TonB-dependent receptor</fullName>
    </recommendedName>
</protein>
<reference evidence="2 3" key="1">
    <citation type="submission" date="2019-04" db="EMBL/GenBank/DDBJ databases">
        <authorList>
            <person name="Yang Y."/>
            <person name="Wei D."/>
        </authorList>
    </citation>
    <scope>NUCLEOTIDE SEQUENCE [LARGE SCALE GENOMIC DNA]</scope>
    <source>
        <strain evidence="2 3">L-1-4w-11</strain>
    </source>
</reference>
<dbReference type="EMBL" id="SWKR01000002">
    <property type="protein sequence ID" value="TKD51564.1"/>
    <property type="molecule type" value="Genomic_DNA"/>
</dbReference>
<dbReference type="InterPro" id="IPR039426">
    <property type="entry name" value="TonB-dep_rcpt-like"/>
</dbReference>
<keyword evidence="1" id="KW-0998">Cell outer membrane</keyword>
<evidence type="ECO:0008006" key="4">
    <source>
        <dbReference type="Google" id="ProtNLM"/>
    </source>
</evidence>
<keyword evidence="1" id="KW-0472">Membrane</keyword>
<evidence type="ECO:0000313" key="3">
    <source>
        <dbReference type="Proteomes" id="UP000309138"/>
    </source>
</evidence>
<evidence type="ECO:0000256" key="1">
    <source>
        <dbReference type="PROSITE-ProRule" id="PRU01360"/>
    </source>
</evidence>
<accession>A0A4U1L4U1</accession>
<evidence type="ECO:0000313" key="2">
    <source>
        <dbReference type="EMBL" id="TKD51564.1"/>
    </source>
</evidence>
<comment type="caution">
    <text evidence="2">The sequence shown here is derived from an EMBL/GenBank/DDBJ whole genome shotgun (WGS) entry which is preliminary data.</text>
</comment>
<keyword evidence="1" id="KW-0812">Transmembrane</keyword>
<keyword evidence="1" id="KW-0813">Transport</keyword>
<comment type="similarity">
    <text evidence="1">Belongs to the TonB-dependent receptor family.</text>
</comment>
<dbReference type="GO" id="GO:0009279">
    <property type="term" value="C:cell outer membrane"/>
    <property type="evidence" value="ECO:0007669"/>
    <property type="project" value="UniProtKB-SubCell"/>
</dbReference>
<dbReference type="AlphaFoldDB" id="A0A4U1L4U1"/>
<organism evidence="2 3">
    <name type="scientific">Sphingomonas baiyangensis</name>
    <dbReference type="NCBI Taxonomy" id="2572576"/>
    <lineage>
        <taxon>Bacteria</taxon>
        <taxon>Pseudomonadati</taxon>
        <taxon>Pseudomonadota</taxon>
        <taxon>Alphaproteobacteria</taxon>
        <taxon>Sphingomonadales</taxon>
        <taxon>Sphingomonadaceae</taxon>
        <taxon>Sphingomonas</taxon>
    </lineage>
</organism>
<name>A0A4U1L4U1_9SPHN</name>